<organism evidence="2">
    <name type="scientific">Tanacetum cinerariifolium</name>
    <name type="common">Dalmatian daisy</name>
    <name type="synonym">Chrysanthemum cinerariifolium</name>
    <dbReference type="NCBI Taxonomy" id="118510"/>
    <lineage>
        <taxon>Eukaryota</taxon>
        <taxon>Viridiplantae</taxon>
        <taxon>Streptophyta</taxon>
        <taxon>Embryophyta</taxon>
        <taxon>Tracheophyta</taxon>
        <taxon>Spermatophyta</taxon>
        <taxon>Magnoliopsida</taxon>
        <taxon>eudicotyledons</taxon>
        <taxon>Gunneridae</taxon>
        <taxon>Pentapetalae</taxon>
        <taxon>asterids</taxon>
        <taxon>campanulids</taxon>
        <taxon>Asterales</taxon>
        <taxon>Asteraceae</taxon>
        <taxon>Asteroideae</taxon>
        <taxon>Anthemideae</taxon>
        <taxon>Anthemidinae</taxon>
        <taxon>Tanacetum</taxon>
    </lineage>
</organism>
<evidence type="ECO:0000256" key="1">
    <source>
        <dbReference type="SAM" id="MobiDB-lite"/>
    </source>
</evidence>
<reference evidence="2" key="1">
    <citation type="journal article" date="2019" name="Sci. Rep.">
        <title>Draft genome of Tanacetum cinerariifolium, the natural source of mosquito coil.</title>
        <authorList>
            <person name="Yamashiro T."/>
            <person name="Shiraishi A."/>
            <person name="Satake H."/>
            <person name="Nakayama K."/>
        </authorList>
    </citation>
    <scope>NUCLEOTIDE SEQUENCE</scope>
</reference>
<feature type="compositionally biased region" description="Basic and acidic residues" evidence="1">
    <location>
        <begin position="301"/>
        <end position="322"/>
    </location>
</feature>
<dbReference type="EMBL" id="BKCJ010159685">
    <property type="protein sequence ID" value="GEY20404.1"/>
    <property type="molecule type" value="Genomic_DNA"/>
</dbReference>
<feature type="region of interest" description="Disordered" evidence="1">
    <location>
        <begin position="297"/>
        <end position="330"/>
    </location>
</feature>
<evidence type="ECO:0000313" key="2">
    <source>
        <dbReference type="EMBL" id="GEY20404.1"/>
    </source>
</evidence>
<keyword evidence="2" id="KW-0695">RNA-directed DNA polymerase</keyword>
<sequence length="574" mass="65696">MATAKINSDLQGTPTDQTKYCSMIGGLMYLTASRPDISFATFVCTRYQARPTEKHLKEKTVSKVSDTKDTIRFKLETQEIVYTVDMFRDTLHLPVETPDNQFIAPVTIRNIKSFMQTKYPSIPQRLDEDYHSIKDDILFLSVYSTRHVLFRGMQIPDAFLTNEICATDDYKEYETVFVRVEVLMNQPKLVISIQGTHRTTPRAHRTPTLTAASPQGIKRKQNAGETSSPRKSLKVTIKQKKQSTTLIPPPSDERERDEITEATLLSLNLHKIALGAEAQENVVKVKEKLVEEEIENMVEEPESHKENMKVVDDDVTKKKDHEKDEDEVKDDDVYVEKTDAAAEAKDTDDHTNHTLVRTHAAGSVETRNDQMLTPIPTPTRSPRKDLSSDKMTANIQEFLDHCNNVVPEMMFEKTNEMIKEEMPCLVNLAVKKDREIVPTNVPELISKEFATHGPKRINELFQKHMPNTTLNLYPITSSSTTDISTAALQHQLYLNMKSKPQDQAADPKLWEISKEKFESHKFPLVLIHTNFSHVTINIIRMLILLKGKKMVKMYFGNYKYLVRITLEFIISKIG</sequence>
<accession>A0A699HGJ2</accession>
<comment type="caution">
    <text evidence="2">The sequence shown here is derived from an EMBL/GenBank/DDBJ whole genome shotgun (WGS) entry which is preliminary data.</text>
</comment>
<dbReference type="PANTHER" id="PTHR11439">
    <property type="entry name" value="GAG-POL-RELATED RETROTRANSPOSON"/>
    <property type="match status" value="1"/>
</dbReference>
<feature type="compositionally biased region" description="Basic residues" evidence="1">
    <location>
        <begin position="231"/>
        <end position="241"/>
    </location>
</feature>
<keyword evidence="2" id="KW-0548">Nucleotidyltransferase</keyword>
<protein>
    <submittedName>
        <fullName evidence="2">Putative RNA-directed DNA polymerase</fullName>
    </submittedName>
</protein>
<proteinExistence type="predicted"/>
<gene>
    <name evidence="2" type="ORF">Tci_392378</name>
</gene>
<dbReference type="AlphaFoldDB" id="A0A699HGJ2"/>
<dbReference type="PANTHER" id="PTHR11439:SF509">
    <property type="entry name" value="RNA-DIRECTED DNA POLYMERASE"/>
    <property type="match status" value="1"/>
</dbReference>
<dbReference type="GO" id="GO:0003964">
    <property type="term" value="F:RNA-directed DNA polymerase activity"/>
    <property type="evidence" value="ECO:0007669"/>
    <property type="project" value="UniProtKB-KW"/>
</dbReference>
<name>A0A699HGJ2_TANCI</name>
<feature type="region of interest" description="Disordered" evidence="1">
    <location>
        <begin position="194"/>
        <end position="256"/>
    </location>
</feature>
<keyword evidence="2" id="KW-0808">Transferase</keyword>